<evidence type="ECO:0000256" key="4">
    <source>
        <dbReference type="ARBA" id="ARBA00013533"/>
    </source>
</evidence>
<keyword evidence="9 10" id="KW-0472">Membrane</keyword>
<evidence type="ECO:0000256" key="6">
    <source>
        <dbReference type="ARBA" id="ARBA00022692"/>
    </source>
</evidence>
<proteinExistence type="inferred from homology"/>
<gene>
    <name evidence="12" type="ORF">OGAPHI_001907</name>
</gene>
<evidence type="ECO:0000256" key="5">
    <source>
        <dbReference type="ARBA" id="ARBA00020673"/>
    </source>
</evidence>
<dbReference type="GeneID" id="70233874"/>
<evidence type="ECO:0000256" key="2">
    <source>
        <dbReference type="ARBA" id="ARBA00004653"/>
    </source>
</evidence>
<evidence type="ECO:0000256" key="7">
    <source>
        <dbReference type="ARBA" id="ARBA00022989"/>
    </source>
</evidence>
<feature type="transmembrane region" description="Helical" evidence="10">
    <location>
        <begin position="34"/>
        <end position="54"/>
    </location>
</feature>
<organism evidence="12 13">
    <name type="scientific">Ogataea philodendri</name>
    <dbReference type="NCBI Taxonomy" id="1378263"/>
    <lineage>
        <taxon>Eukaryota</taxon>
        <taxon>Fungi</taxon>
        <taxon>Dikarya</taxon>
        <taxon>Ascomycota</taxon>
        <taxon>Saccharomycotina</taxon>
        <taxon>Pichiomycetes</taxon>
        <taxon>Pichiales</taxon>
        <taxon>Pichiaceae</taxon>
        <taxon>Ogataea</taxon>
    </lineage>
</organism>
<keyword evidence="7 10" id="KW-1133">Transmembrane helix</keyword>
<keyword evidence="8" id="KW-0333">Golgi apparatus</keyword>
<evidence type="ECO:0000259" key="11">
    <source>
        <dbReference type="Pfam" id="PF09335"/>
    </source>
</evidence>
<dbReference type="RefSeq" id="XP_046062567.1">
    <property type="nucleotide sequence ID" value="XM_046202719.1"/>
</dbReference>
<name>A0A9P8P9E7_9ASCO</name>
<accession>A0A9P8P9E7</accession>
<feature type="domain" description="VTT" evidence="11">
    <location>
        <begin position="94"/>
        <end position="215"/>
    </location>
</feature>
<feature type="transmembrane region" description="Helical" evidence="10">
    <location>
        <begin position="75"/>
        <end position="97"/>
    </location>
</feature>
<reference evidence="12" key="2">
    <citation type="submission" date="2021-01" db="EMBL/GenBank/DDBJ databases">
        <authorList>
            <person name="Schikora-Tamarit M.A."/>
        </authorList>
    </citation>
    <scope>NUCLEOTIDE SEQUENCE</scope>
    <source>
        <strain evidence="12">CBS6075</strain>
    </source>
</reference>
<dbReference type="GO" id="GO:0016192">
    <property type="term" value="P:vesicle-mediated transport"/>
    <property type="evidence" value="ECO:0007669"/>
    <property type="project" value="TreeGrafter"/>
</dbReference>
<feature type="transmembrane region" description="Helical" evidence="10">
    <location>
        <begin position="181"/>
        <end position="201"/>
    </location>
</feature>
<comment type="caution">
    <text evidence="12">The sequence shown here is derived from an EMBL/GenBank/DDBJ whole genome shotgun (WGS) entry which is preliminary data.</text>
</comment>
<evidence type="ECO:0000256" key="9">
    <source>
        <dbReference type="ARBA" id="ARBA00023136"/>
    </source>
</evidence>
<dbReference type="PANTHER" id="PTHR47549:SF1">
    <property type="entry name" value="GOLGI APPARATUS MEMBRANE PROTEIN TVP38"/>
    <property type="match status" value="1"/>
</dbReference>
<evidence type="ECO:0000313" key="12">
    <source>
        <dbReference type="EMBL" id="KAH3668153.1"/>
    </source>
</evidence>
<comment type="similarity">
    <text evidence="3">Belongs to the TVP38/TMEM64 family.</text>
</comment>
<comment type="subcellular location">
    <subcellularLocation>
        <location evidence="2">Golgi apparatus membrane</location>
        <topology evidence="2">Multi-pass membrane protein</topology>
    </subcellularLocation>
</comment>
<evidence type="ECO:0000256" key="3">
    <source>
        <dbReference type="ARBA" id="ARBA00008640"/>
    </source>
</evidence>
<comment type="function">
    <text evidence="1">Golgi membrane protein involved in vesicular trafficking and spindle migration.</text>
</comment>
<dbReference type="EMBL" id="JAEUBE010000158">
    <property type="protein sequence ID" value="KAH3668153.1"/>
    <property type="molecule type" value="Genomic_DNA"/>
</dbReference>
<dbReference type="InterPro" id="IPR051076">
    <property type="entry name" value="Golgi_membrane_TVP38/TMEM64"/>
</dbReference>
<dbReference type="Proteomes" id="UP000769157">
    <property type="component" value="Unassembled WGS sequence"/>
</dbReference>
<protein>
    <recommendedName>
        <fullName evidence="4">Golgi apparatus membrane protein TVP38</fullName>
    </recommendedName>
    <alternativeName>
        <fullName evidence="5">Golgi apparatus membrane protein tvp38</fullName>
    </alternativeName>
</protein>
<dbReference type="PANTHER" id="PTHR47549">
    <property type="entry name" value="GOLGI APPARATUS MEMBRANE PROTEIN TVP38-RELATED"/>
    <property type="match status" value="1"/>
</dbReference>
<sequence>MDLRREFEAAAEFGRATLLKTRDRYRELSLVKQIAVVVFALIWLIAGIFAVIYHKRILEKAVDMADVWVGWGIKGQAILFALVFVVGFPPVIGYSFLSVLCGMVYGFHGWPLLTSATLAGSSASFLVCKNWLREYSEWCIRHEPKIGVFVSALNDEEATYWQNFGVMCLVRLCPLPYSLSNGALAAIPTLGFSTFAGATFVTSPKLLVPLYVGYQLRKLAQDGEATETKLVDILNMVIAPVAFVIVTYVIYKRMSRKFETQQNSLVLELDSENA</sequence>
<evidence type="ECO:0000256" key="10">
    <source>
        <dbReference type="SAM" id="Phobius"/>
    </source>
</evidence>
<dbReference type="Pfam" id="PF09335">
    <property type="entry name" value="VTT_dom"/>
    <property type="match status" value="1"/>
</dbReference>
<reference evidence="12" key="1">
    <citation type="journal article" date="2021" name="Open Biol.">
        <title>Shared evolutionary footprints suggest mitochondrial oxidative damage underlies multiple complex I losses in fungi.</title>
        <authorList>
            <person name="Schikora-Tamarit M.A."/>
            <person name="Marcet-Houben M."/>
            <person name="Nosek J."/>
            <person name="Gabaldon T."/>
        </authorList>
    </citation>
    <scope>NUCLEOTIDE SEQUENCE</scope>
    <source>
        <strain evidence="12">CBS6075</strain>
    </source>
</reference>
<feature type="transmembrane region" description="Helical" evidence="10">
    <location>
        <begin position="233"/>
        <end position="251"/>
    </location>
</feature>
<evidence type="ECO:0000256" key="8">
    <source>
        <dbReference type="ARBA" id="ARBA00023034"/>
    </source>
</evidence>
<dbReference type="GO" id="GO:0000022">
    <property type="term" value="P:mitotic spindle elongation"/>
    <property type="evidence" value="ECO:0007669"/>
    <property type="project" value="TreeGrafter"/>
</dbReference>
<keyword evidence="6 10" id="KW-0812">Transmembrane</keyword>
<dbReference type="GO" id="GO:0000139">
    <property type="term" value="C:Golgi membrane"/>
    <property type="evidence" value="ECO:0007669"/>
    <property type="project" value="UniProtKB-SubCell"/>
</dbReference>
<dbReference type="AlphaFoldDB" id="A0A9P8P9E7"/>
<dbReference type="OrthoDB" id="166803at2759"/>
<dbReference type="InterPro" id="IPR032816">
    <property type="entry name" value="VTT_dom"/>
</dbReference>
<evidence type="ECO:0000256" key="1">
    <source>
        <dbReference type="ARBA" id="ARBA00002978"/>
    </source>
</evidence>
<keyword evidence="13" id="KW-1185">Reference proteome</keyword>
<evidence type="ECO:0000313" key="13">
    <source>
        <dbReference type="Proteomes" id="UP000769157"/>
    </source>
</evidence>